<dbReference type="InterPro" id="IPR036388">
    <property type="entry name" value="WH-like_DNA-bd_sf"/>
</dbReference>
<evidence type="ECO:0000259" key="1">
    <source>
        <dbReference type="Pfam" id="PF14947"/>
    </source>
</evidence>
<name>A0AAT9GVE6_9CREN</name>
<accession>A0AAT9GVE6</accession>
<organism evidence="2">
    <name type="scientific">Sulfurisphaera javensis</name>
    <dbReference type="NCBI Taxonomy" id="2049879"/>
    <lineage>
        <taxon>Archaea</taxon>
        <taxon>Thermoproteota</taxon>
        <taxon>Thermoprotei</taxon>
        <taxon>Sulfolobales</taxon>
        <taxon>Sulfolobaceae</taxon>
        <taxon>Sulfurisphaera</taxon>
    </lineage>
</organism>
<dbReference type="EMBL" id="AP031322">
    <property type="protein sequence ID" value="BFH74818.1"/>
    <property type="molecule type" value="Genomic_DNA"/>
</dbReference>
<protein>
    <submittedName>
        <fullName evidence="2">Winged helix-turn-helix domain-containing protein</fullName>
    </submittedName>
</protein>
<dbReference type="GeneID" id="92355712"/>
<dbReference type="KEGG" id="sjv:SJAV_27620"/>
<dbReference type="Gene3D" id="1.10.10.10">
    <property type="entry name" value="Winged helix-like DNA-binding domain superfamily/Winged helix DNA-binding domain"/>
    <property type="match status" value="1"/>
</dbReference>
<dbReference type="Pfam" id="PF14947">
    <property type="entry name" value="HTH_45"/>
    <property type="match status" value="1"/>
</dbReference>
<dbReference type="RefSeq" id="WP_369610288.1">
    <property type="nucleotide sequence ID" value="NZ_AP031322.1"/>
</dbReference>
<evidence type="ECO:0000313" key="2">
    <source>
        <dbReference type="EMBL" id="BFH74818.1"/>
    </source>
</evidence>
<proteinExistence type="predicted"/>
<dbReference type="AlphaFoldDB" id="A0AAT9GVE6"/>
<dbReference type="InterPro" id="IPR038723">
    <property type="entry name" value="ArnR1-like_HTH"/>
</dbReference>
<gene>
    <name evidence="2" type="ORF">SJAV_27620</name>
</gene>
<sequence length="103" mass="12027">MRIVQNKRKRTDLDIIYEILNALKNGPLPKTKLIYKANLAYVISQKYIPYLEEVGAIKKDNDLYYITSKGMEIHQLLGIYRSKVKEIKQILDSLKEKIDDKNG</sequence>
<reference evidence="2" key="1">
    <citation type="submission" date="2024-03" db="EMBL/GenBank/DDBJ databases">
        <title>Complete genome sequence of Sulfurisphaera javensis strain KD-1.</title>
        <authorList>
            <person name="Sakai H."/>
            <person name="Nur N."/>
            <person name="Suwanto A."/>
            <person name="Kurosawa N."/>
        </authorList>
    </citation>
    <scope>NUCLEOTIDE SEQUENCE</scope>
    <source>
        <strain evidence="2">KD-1</strain>
    </source>
</reference>
<dbReference type="SUPFAM" id="SSF46785">
    <property type="entry name" value="Winged helix' DNA-binding domain"/>
    <property type="match status" value="1"/>
</dbReference>
<feature type="domain" description="ArnR1-like winged helix-turn-helix" evidence="1">
    <location>
        <begin position="9"/>
        <end position="81"/>
    </location>
</feature>
<dbReference type="InterPro" id="IPR036390">
    <property type="entry name" value="WH_DNA-bd_sf"/>
</dbReference>